<keyword evidence="3" id="KW-1185">Reference proteome</keyword>
<dbReference type="Proteomes" id="UP001187192">
    <property type="component" value="Unassembled WGS sequence"/>
</dbReference>
<evidence type="ECO:0000313" key="3">
    <source>
        <dbReference type="Proteomes" id="UP001187192"/>
    </source>
</evidence>
<evidence type="ECO:0000313" key="2">
    <source>
        <dbReference type="EMBL" id="GMN39533.1"/>
    </source>
</evidence>
<organism evidence="2 3">
    <name type="scientific">Ficus carica</name>
    <name type="common">Common fig</name>
    <dbReference type="NCBI Taxonomy" id="3494"/>
    <lineage>
        <taxon>Eukaryota</taxon>
        <taxon>Viridiplantae</taxon>
        <taxon>Streptophyta</taxon>
        <taxon>Embryophyta</taxon>
        <taxon>Tracheophyta</taxon>
        <taxon>Spermatophyta</taxon>
        <taxon>Magnoliopsida</taxon>
        <taxon>eudicotyledons</taxon>
        <taxon>Gunneridae</taxon>
        <taxon>Pentapetalae</taxon>
        <taxon>rosids</taxon>
        <taxon>fabids</taxon>
        <taxon>Rosales</taxon>
        <taxon>Moraceae</taxon>
        <taxon>Ficeae</taxon>
        <taxon>Ficus</taxon>
    </lineage>
</organism>
<sequence>MLSRADQIRCPTLEEDRAEDVLVDPRESVSGGDFDLFAHGQRISSARARSELRTLAKSYEVARRLIGARGDRSWLRNCDSLVRAHGGMTVDQCDNREGREREEREGMSGLSGKRGERKRKRERRSGEEREILLLEMGERKRR</sequence>
<proteinExistence type="predicted"/>
<feature type="region of interest" description="Disordered" evidence="1">
    <location>
        <begin position="91"/>
        <end position="142"/>
    </location>
</feature>
<dbReference type="EMBL" id="BTGU01000009">
    <property type="protein sequence ID" value="GMN39533.1"/>
    <property type="molecule type" value="Genomic_DNA"/>
</dbReference>
<feature type="compositionally biased region" description="Basic and acidic residues" evidence="1">
    <location>
        <begin position="93"/>
        <end position="106"/>
    </location>
</feature>
<evidence type="ECO:0000256" key="1">
    <source>
        <dbReference type="SAM" id="MobiDB-lite"/>
    </source>
</evidence>
<dbReference type="AlphaFoldDB" id="A0AA88CYC3"/>
<accession>A0AA88CYC3</accession>
<gene>
    <name evidence="2" type="ORF">TIFTF001_008761</name>
</gene>
<reference evidence="2" key="1">
    <citation type="submission" date="2023-07" db="EMBL/GenBank/DDBJ databases">
        <title>draft genome sequence of fig (Ficus carica).</title>
        <authorList>
            <person name="Takahashi T."/>
            <person name="Nishimura K."/>
        </authorList>
    </citation>
    <scope>NUCLEOTIDE SEQUENCE</scope>
</reference>
<name>A0AA88CYC3_FICCA</name>
<protein>
    <submittedName>
        <fullName evidence="2">Uncharacterized protein</fullName>
    </submittedName>
</protein>
<comment type="caution">
    <text evidence="2">The sequence shown here is derived from an EMBL/GenBank/DDBJ whole genome shotgun (WGS) entry which is preliminary data.</text>
</comment>
<feature type="compositionally biased region" description="Basic and acidic residues" evidence="1">
    <location>
        <begin position="124"/>
        <end position="142"/>
    </location>
</feature>